<accession>W1NT35</accession>
<feature type="region of interest" description="Disordered" evidence="1">
    <location>
        <begin position="1"/>
        <end position="29"/>
    </location>
</feature>
<evidence type="ECO:0000256" key="1">
    <source>
        <dbReference type="SAM" id="MobiDB-lite"/>
    </source>
</evidence>
<proteinExistence type="predicted"/>
<reference evidence="3" key="1">
    <citation type="journal article" date="2013" name="Science">
        <title>The Amborella genome and the evolution of flowering plants.</title>
        <authorList>
            <consortium name="Amborella Genome Project"/>
        </authorList>
    </citation>
    <scope>NUCLEOTIDE SEQUENCE [LARGE SCALE GENOMIC DNA]</scope>
</reference>
<protein>
    <submittedName>
        <fullName evidence="2">Uncharacterized protein</fullName>
    </submittedName>
</protein>
<evidence type="ECO:0000313" key="2">
    <source>
        <dbReference type="EMBL" id="ERM98110.1"/>
    </source>
</evidence>
<dbReference type="HOGENOM" id="CLU_2309863_0_0_1"/>
<sequence>MIWQAKGQDRNFESHHQMSSDKSMPVVEDNHCNGFEKMTMVADGNESNQWTVQCDDRNGLEGWFIWKEEDDGSEQKFVRLKVAKHIEEMKRVLSYHMAAV</sequence>
<feature type="compositionally biased region" description="Basic and acidic residues" evidence="1">
    <location>
        <begin position="7"/>
        <end position="19"/>
    </location>
</feature>
<gene>
    <name evidence="2" type="ORF">AMTR_s00095p00029930</name>
</gene>
<organism evidence="2 3">
    <name type="scientific">Amborella trichopoda</name>
    <dbReference type="NCBI Taxonomy" id="13333"/>
    <lineage>
        <taxon>Eukaryota</taxon>
        <taxon>Viridiplantae</taxon>
        <taxon>Streptophyta</taxon>
        <taxon>Embryophyta</taxon>
        <taxon>Tracheophyta</taxon>
        <taxon>Spermatophyta</taxon>
        <taxon>Magnoliopsida</taxon>
        <taxon>Amborellales</taxon>
        <taxon>Amborellaceae</taxon>
        <taxon>Amborella</taxon>
    </lineage>
</organism>
<dbReference type="EMBL" id="KI395483">
    <property type="protein sequence ID" value="ERM98110.1"/>
    <property type="molecule type" value="Genomic_DNA"/>
</dbReference>
<dbReference type="Proteomes" id="UP000017836">
    <property type="component" value="Unassembled WGS sequence"/>
</dbReference>
<keyword evidence="3" id="KW-1185">Reference proteome</keyword>
<evidence type="ECO:0000313" key="3">
    <source>
        <dbReference type="Proteomes" id="UP000017836"/>
    </source>
</evidence>
<dbReference type="AlphaFoldDB" id="W1NT35"/>
<dbReference type="Gramene" id="ERM98110">
    <property type="protein sequence ID" value="ERM98110"/>
    <property type="gene ID" value="AMTR_s00095p00029930"/>
</dbReference>
<name>W1NT35_AMBTC</name>